<dbReference type="Pfam" id="PF00510">
    <property type="entry name" value="COX3"/>
    <property type="match status" value="1"/>
</dbReference>
<comment type="similarity">
    <text evidence="2 8">Belongs to the cytochrome c oxidase subunit 3 family.</text>
</comment>
<evidence type="ECO:0000256" key="9">
    <source>
        <dbReference type="SAM" id="Phobius"/>
    </source>
</evidence>
<keyword evidence="5 9" id="KW-0472">Membrane</keyword>
<evidence type="ECO:0000256" key="4">
    <source>
        <dbReference type="ARBA" id="ARBA00022989"/>
    </source>
</evidence>
<comment type="caution">
    <text evidence="11">The sequence shown here is derived from an EMBL/GenBank/DDBJ whole genome shotgun (WGS) entry which is preliminary data.</text>
</comment>
<dbReference type="InterPro" id="IPR024791">
    <property type="entry name" value="Cyt_c/ubiquinol_Oxase_su3"/>
</dbReference>
<keyword evidence="3 8" id="KW-0812">Transmembrane</keyword>
<dbReference type="GO" id="GO:0005886">
    <property type="term" value="C:plasma membrane"/>
    <property type="evidence" value="ECO:0007669"/>
    <property type="project" value="UniProtKB-SubCell"/>
</dbReference>
<feature type="domain" description="Heme-copper oxidase subunit III family profile" evidence="10">
    <location>
        <begin position="1"/>
        <end position="198"/>
    </location>
</feature>
<dbReference type="SUPFAM" id="SSF81452">
    <property type="entry name" value="Cytochrome c oxidase subunit III-like"/>
    <property type="match status" value="1"/>
</dbReference>
<evidence type="ECO:0000256" key="7">
    <source>
        <dbReference type="ARBA" id="ARBA00047816"/>
    </source>
</evidence>
<feature type="transmembrane region" description="Helical" evidence="9">
    <location>
        <begin position="21"/>
        <end position="44"/>
    </location>
</feature>
<evidence type="ECO:0000256" key="2">
    <source>
        <dbReference type="ARBA" id="ARBA00010581"/>
    </source>
</evidence>
<name>A0A231HE15_9NOCA</name>
<evidence type="ECO:0000313" key="12">
    <source>
        <dbReference type="Proteomes" id="UP000215506"/>
    </source>
</evidence>
<evidence type="ECO:0000256" key="6">
    <source>
        <dbReference type="ARBA" id="ARBA00031400"/>
    </source>
</evidence>
<reference evidence="11 12" key="1">
    <citation type="submission" date="2017-07" db="EMBL/GenBank/DDBJ databases">
        <title>First draft Genome Sequence of Nocardia cerradoensis isolated from human infection.</title>
        <authorList>
            <person name="Carrasco G."/>
        </authorList>
    </citation>
    <scope>NUCLEOTIDE SEQUENCE [LARGE SCALE GENOMIC DNA]</scope>
    <source>
        <strain evidence="11 12">CNM20130759</strain>
    </source>
</reference>
<dbReference type="PROSITE" id="PS50253">
    <property type="entry name" value="COX3"/>
    <property type="match status" value="1"/>
</dbReference>
<organism evidence="11 12">
    <name type="scientific">Nocardia cerradoensis</name>
    <dbReference type="NCBI Taxonomy" id="85688"/>
    <lineage>
        <taxon>Bacteria</taxon>
        <taxon>Bacillati</taxon>
        <taxon>Actinomycetota</taxon>
        <taxon>Actinomycetes</taxon>
        <taxon>Mycobacteriales</taxon>
        <taxon>Nocardiaceae</taxon>
        <taxon>Nocardia</taxon>
    </lineage>
</organism>
<keyword evidence="11" id="KW-0560">Oxidoreductase</keyword>
<evidence type="ECO:0000256" key="3">
    <source>
        <dbReference type="ARBA" id="ARBA00022692"/>
    </source>
</evidence>
<gene>
    <name evidence="11" type="primary">ctaE_1</name>
    <name evidence="11" type="ORF">B7C42_00063</name>
</gene>
<dbReference type="PANTHER" id="PTHR11403">
    <property type="entry name" value="CYTOCHROME C OXIDASE SUBUNIT III"/>
    <property type="match status" value="1"/>
</dbReference>
<feature type="transmembrane region" description="Helical" evidence="9">
    <location>
        <begin position="64"/>
        <end position="85"/>
    </location>
</feature>
<dbReference type="EMBL" id="NGAF01000001">
    <property type="protein sequence ID" value="OXR46947.1"/>
    <property type="molecule type" value="Genomic_DNA"/>
</dbReference>
<feature type="transmembrane region" description="Helical" evidence="9">
    <location>
        <begin position="92"/>
        <end position="110"/>
    </location>
</feature>
<proteinExistence type="inferred from homology"/>
<dbReference type="Gene3D" id="1.20.120.80">
    <property type="entry name" value="Cytochrome c oxidase, subunit III, four-helix bundle"/>
    <property type="match status" value="1"/>
</dbReference>
<dbReference type="GO" id="GO:0004129">
    <property type="term" value="F:cytochrome-c oxidase activity"/>
    <property type="evidence" value="ECO:0007669"/>
    <property type="project" value="UniProtKB-EC"/>
</dbReference>
<dbReference type="InterPro" id="IPR035973">
    <property type="entry name" value="Cyt_c_oxidase_su3-like_sf"/>
</dbReference>
<evidence type="ECO:0000256" key="1">
    <source>
        <dbReference type="ARBA" id="ARBA00004141"/>
    </source>
</evidence>
<evidence type="ECO:0000256" key="8">
    <source>
        <dbReference type="RuleBase" id="RU003376"/>
    </source>
</evidence>
<feature type="transmembrane region" description="Helical" evidence="9">
    <location>
        <begin position="177"/>
        <end position="197"/>
    </location>
</feature>
<protein>
    <recommendedName>
        <fullName evidence="6">Cytochrome aa3 subunit 3</fullName>
    </recommendedName>
</protein>
<accession>A0A231HE15</accession>
<keyword evidence="12" id="KW-1185">Reference proteome</keyword>
<dbReference type="PANTHER" id="PTHR11403:SF6">
    <property type="entry name" value="NITRIC OXIDE REDUCTASE SUBUNIT E"/>
    <property type="match status" value="1"/>
</dbReference>
<dbReference type="AlphaFoldDB" id="A0A231HE15"/>
<evidence type="ECO:0000313" key="11">
    <source>
        <dbReference type="EMBL" id="OXR46947.1"/>
    </source>
</evidence>
<dbReference type="GO" id="GO:0016491">
    <property type="term" value="F:oxidoreductase activity"/>
    <property type="evidence" value="ECO:0007669"/>
    <property type="project" value="UniProtKB-KW"/>
</dbReference>
<dbReference type="InterPro" id="IPR000298">
    <property type="entry name" value="Cyt_c_oxidase-like_su3"/>
</dbReference>
<sequence>MRDTIATWGRTGRGRRLPAEAGVWVFIGGDLIVFGFLFVVYLGYRAKDPDLFARSQRALSVDAGAVNTLVLLTSSLLVVLAVRAIRAADPRVAPRLVLGAMTCGIVFATVKAFEYDHAIGHHHTPTGNDFFLFYFLLTGLHLFHVVLGLGVLTFLWSLALRAHRLSPLGISFAEGCACFWHVVDLLWIIIFPLVYLIR</sequence>
<comment type="catalytic activity">
    <reaction evidence="7">
        <text>4 Fe(II)-[cytochrome c] + O2 + 8 H(+)(in) = 4 Fe(III)-[cytochrome c] + 2 H2O + 4 H(+)(out)</text>
        <dbReference type="Rhea" id="RHEA:11436"/>
        <dbReference type="Rhea" id="RHEA-COMP:10350"/>
        <dbReference type="Rhea" id="RHEA-COMP:14399"/>
        <dbReference type="ChEBI" id="CHEBI:15377"/>
        <dbReference type="ChEBI" id="CHEBI:15378"/>
        <dbReference type="ChEBI" id="CHEBI:15379"/>
        <dbReference type="ChEBI" id="CHEBI:29033"/>
        <dbReference type="ChEBI" id="CHEBI:29034"/>
        <dbReference type="EC" id="7.1.1.9"/>
    </reaction>
</comment>
<evidence type="ECO:0000259" key="10">
    <source>
        <dbReference type="PROSITE" id="PS50253"/>
    </source>
</evidence>
<evidence type="ECO:0000256" key="5">
    <source>
        <dbReference type="ARBA" id="ARBA00023136"/>
    </source>
</evidence>
<comment type="subcellular location">
    <subcellularLocation>
        <location evidence="8">Cell membrane</location>
        <topology evidence="8">Multi-pass membrane protein</topology>
    </subcellularLocation>
    <subcellularLocation>
        <location evidence="1">Membrane</location>
        <topology evidence="1">Multi-pass membrane protein</topology>
    </subcellularLocation>
</comment>
<keyword evidence="4 9" id="KW-1133">Transmembrane helix</keyword>
<dbReference type="InterPro" id="IPR013833">
    <property type="entry name" value="Cyt_c_oxidase_su3_a-hlx"/>
</dbReference>
<dbReference type="Proteomes" id="UP000215506">
    <property type="component" value="Unassembled WGS sequence"/>
</dbReference>
<feature type="transmembrane region" description="Helical" evidence="9">
    <location>
        <begin position="130"/>
        <end position="156"/>
    </location>
</feature>
<dbReference type="GO" id="GO:0019646">
    <property type="term" value="P:aerobic electron transport chain"/>
    <property type="evidence" value="ECO:0007669"/>
    <property type="project" value="InterPro"/>
</dbReference>